<feature type="compositionally biased region" description="Pro residues" evidence="10">
    <location>
        <begin position="344"/>
        <end position="360"/>
    </location>
</feature>
<dbReference type="Pfam" id="PF02446">
    <property type="entry name" value="Glyco_hydro_77"/>
    <property type="match status" value="1"/>
</dbReference>
<dbReference type="Proteomes" id="UP001234178">
    <property type="component" value="Unassembled WGS sequence"/>
</dbReference>
<dbReference type="PANTHER" id="PTHR43002">
    <property type="entry name" value="GLYCOGEN DEBRANCHING ENZYME"/>
    <property type="match status" value="1"/>
</dbReference>
<evidence type="ECO:0000256" key="10">
    <source>
        <dbReference type="SAM" id="MobiDB-lite"/>
    </source>
</evidence>
<comment type="catalytic activity">
    <reaction evidence="1">
        <text>Transfers a segment of a (1-&gt;4)-alpha-D-glucan to a new position in an acceptor, which may be glucose or a (1-&gt;4)-alpha-D-glucan.</text>
        <dbReference type="EC" id="2.4.1.25"/>
    </reaction>
</comment>
<comment type="caution">
    <text evidence="12">The sequence shown here is derived from an EMBL/GenBank/DDBJ whole genome shotgun (WGS) entry which is preliminary data.</text>
</comment>
<evidence type="ECO:0000256" key="8">
    <source>
        <dbReference type="ARBA" id="ARBA00031423"/>
    </source>
</evidence>
<dbReference type="SMART" id="SM00642">
    <property type="entry name" value="Aamy"/>
    <property type="match status" value="1"/>
</dbReference>
<dbReference type="Pfam" id="PF02922">
    <property type="entry name" value="CBM_48"/>
    <property type="match status" value="1"/>
</dbReference>
<comment type="similarity">
    <text evidence="3">Belongs to the glycosyl hydrolase 13 family.</text>
</comment>
<protein>
    <recommendedName>
        <fullName evidence="4">4-alpha-glucanotransferase</fullName>
        <ecNumber evidence="4">2.4.1.25</ecNumber>
    </recommendedName>
    <alternativeName>
        <fullName evidence="8">Amylomaltase</fullName>
    </alternativeName>
    <alternativeName>
        <fullName evidence="9">Disproportionating enzyme</fullName>
    </alternativeName>
</protein>
<dbReference type="InterPro" id="IPR017853">
    <property type="entry name" value="GH"/>
</dbReference>
<evidence type="ECO:0000313" key="12">
    <source>
        <dbReference type="EMBL" id="KAK4045105.1"/>
    </source>
</evidence>
<feature type="domain" description="Glycosyl hydrolase family 13 catalytic" evidence="11">
    <location>
        <begin position="693"/>
        <end position="1045"/>
    </location>
</feature>
<evidence type="ECO:0000313" key="13">
    <source>
        <dbReference type="Proteomes" id="UP001234178"/>
    </source>
</evidence>
<feature type="region of interest" description="Disordered" evidence="10">
    <location>
        <begin position="285"/>
        <end position="419"/>
    </location>
</feature>
<feature type="compositionally biased region" description="Basic and acidic residues" evidence="10">
    <location>
        <begin position="969"/>
        <end position="985"/>
    </location>
</feature>
<feature type="region of interest" description="Disordered" evidence="10">
    <location>
        <begin position="1114"/>
        <end position="1133"/>
    </location>
</feature>
<evidence type="ECO:0000256" key="5">
    <source>
        <dbReference type="ARBA" id="ARBA00022676"/>
    </source>
</evidence>
<evidence type="ECO:0000256" key="4">
    <source>
        <dbReference type="ARBA" id="ARBA00012560"/>
    </source>
</evidence>
<keyword evidence="5" id="KW-0328">Glycosyltransferase</keyword>
<gene>
    <name evidence="12" type="ORF">OUZ56_032513</name>
</gene>
<feature type="compositionally biased region" description="Basic residues" evidence="10">
    <location>
        <begin position="1154"/>
        <end position="1179"/>
    </location>
</feature>
<dbReference type="EMBL" id="JAOYFB010000041">
    <property type="protein sequence ID" value="KAK4045105.1"/>
    <property type="molecule type" value="Genomic_DNA"/>
</dbReference>
<dbReference type="Gene3D" id="3.20.20.80">
    <property type="entry name" value="Glycosidases"/>
    <property type="match status" value="2"/>
</dbReference>
<feature type="compositionally biased region" description="Basic and acidic residues" evidence="10">
    <location>
        <begin position="285"/>
        <end position="297"/>
    </location>
</feature>
<dbReference type="InterPro" id="IPR003385">
    <property type="entry name" value="Glyco_hydro_77"/>
</dbReference>
<keyword evidence="6" id="KW-0808">Transferase</keyword>
<keyword evidence="13" id="KW-1185">Reference proteome</keyword>
<proteinExistence type="inferred from homology"/>
<evidence type="ECO:0000256" key="1">
    <source>
        <dbReference type="ARBA" id="ARBA00000439"/>
    </source>
</evidence>
<feature type="compositionally biased region" description="Basic residues" evidence="10">
    <location>
        <begin position="298"/>
        <end position="340"/>
    </location>
</feature>
<comment type="similarity">
    <text evidence="2">Belongs to the disproportionating enzyme family.</text>
</comment>
<evidence type="ECO:0000256" key="7">
    <source>
        <dbReference type="ARBA" id="ARBA00023277"/>
    </source>
</evidence>
<keyword evidence="7" id="KW-0119">Carbohydrate metabolism</keyword>
<evidence type="ECO:0000256" key="2">
    <source>
        <dbReference type="ARBA" id="ARBA00005684"/>
    </source>
</evidence>
<dbReference type="InterPro" id="IPR004193">
    <property type="entry name" value="Glyco_hydro_13_N"/>
</dbReference>
<dbReference type="Gene3D" id="2.60.40.10">
    <property type="entry name" value="Immunoglobulins"/>
    <property type="match status" value="1"/>
</dbReference>
<evidence type="ECO:0000256" key="6">
    <source>
        <dbReference type="ARBA" id="ARBA00022679"/>
    </source>
</evidence>
<feature type="compositionally biased region" description="Basic residues" evidence="10">
    <location>
        <begin position="388"/>
        <end position="401"/>
    </location>
</feature>
<dbReference type="CDD" id="cd11326">
    <property type="entry name" value="AmyAc_Glg_debranch"/>
    <property type="match status" value="1"/>
</dbReference>
<feature type="region of interest" description="Disordered" evidence="10">
    <location>
        <begin position="1151"/>
        <end position="1191"/>
    </location>
</feature>
<reference evidence="12 13" key="1">
    <citation type="journal article" date="2023" name="Nucleic Acids Res.">
        <title>The hologenome of Daphnia magna reveals possible DNA methylation and microbiome-mediated evolution of the host genome.</title>
        <authorList>
            <person name="Chaturvedi A."/>
            <person name="Li X."/>
            <person name="Dhandapani V."/>
            <person name="Marshall H."/>
            <person name="Kissane S."/>
            <person name="Cuenca-Cambronero M."/>
            <person name="Asole G."/>
            <person name="Calvet F."/>
            <person name="Ruiz-Romero M."/>
            <person name="Marangio P."/>
            <person name="Guigo R."/>
            <person name="Rago D."/>
            <person name="Mirbahai L."/>
            <person name="Eastwood N."/>
            <person name="Colbourne J.K."/>
            <person name="Zhou J."/>
            <person name="Mallon E."/>
            <person name="Orsini L."/>
        </authorList>
    </citation>
    <scope>NUCLEOTIDE SEQUENCE [LARGE SCALE GENOMIC DNA]</scope>
    <source>
        <strain evidence="12">LRV0_1</strain>
    </source>
</reference>
<feature type="region of interest" description="Disordered" evidence="10">
    <location>
        <begin position="1208"/>
        <end position="1241"/>
    </location>
</feature>
<accession>A0ABR0B9J1</accession>
<feature type="region of interest" description="Disordered" evidence="10">
    <location>
        <begin position="969"/>
        <end position="1001"/>
    </location>
</feature>
<dbReference type="SUPFAM" id="SSF51445">
    <property type="entry name" value="(Trans)glycosidases"/>
    <property type="match status" value="2"/>
</dbReference>
<dbReference type="InterPro" id="IPR044505">
    <property type="entry name" value="GlgX_Isoamylase_N_E_set"/>
</dbReference>
<name>A0ABR0B9J1_9CRUS</name>
<dbReference type="SUPFAM" id="SSF81296">
    <property type="entry name" value="E set domains"/>
    <property type="match status" value="1"/>
</dbReference>
<evidence type="ECO:0000256" key="3">
    <source>
        <dbReference type="ARBA" id="ARBA00008061"/>
    </source>
</evidence>
<organism evidence="12 13">
    <name type="scientific">Daphnia magna</name>
    <dbReference type="NCBI Taxonomy" id="35525"/>
    <lineage>
        <taxon>Eukaryota</taxon>
        <taxon>Metazoa</taxon>
        <taxon>Ecdysozoa</taxon>
        <taxon>Arthropoda</taxon>
        <taxon>Crustacea</taxon>
        <taxon>Branchiopoda</taxon>
        <taxon>Diplostraca</taxon>
        <taxon>Cladocera</taxon>
        <taxon>Anomopoda</taxon>
        <taxon>Daphniidae</taxon>
        <taxon>Daphnia</taxon>
    </lineage>
</organism>
<dbReference type="InterPro" id="IPR006047">
    <property type="entry name" value="GH13_cat_dom"/>
</dbReference>
<evidence type="ECO:0000259" key="11">
    <source>
        <dbReference type="SMART" id="SM00642"/>
    </source>
</evidence>
<dbReference type="EC" id="2.4.1.25" evidence="4"/>
<evidence type="ECO:0000256" key="9">
    <source>
        <dbReference type="ARBA" id="ARBA00031501"/>
    </source>
</evidence>
<dbReference type="InterPro" id="IPR013783">
    <property type="entry name" value="Ig-like_fold"/>
</dbReference>
<dbReference type="CDD" id="cd02856">
    <property type="entry name" value="E_set_GDE_Isoamylase_N"/>
    <property type="match status" value="1"/>
</dbReference>
<sequence>MRKGSLASRSRSFPSEAGAAFLQVLPPHVLLGGETSPYGAVSAFALDPVYIALDRVPELGTRFPDGVGTSHSVNYAQVRALKGAALAEAAATFAALPPNDPRNQAFQHFLAAEDATWLDDYALYVVARDVYQVWRFTDFPAPLRDRDPGAIAAFRAEHTTAIDAAKYIQFLAFEQWAAARAELAQLPGGPVRLFGDLPFMVARDGADVWADPATFTMEGSLGVPPIPSPRRAGLAAPDLEHRDAPPQQLRVFPEANRPLAEALRRLPPRPRPRLFPPVALVFEAGRRERGDPPEGRARPPRRLHAGRRTVAKRPRPRAARRPPEARRRRGDPRGRSRNGSRFRPPGPRCPRPPRLQSPPVDPRKERHDHRPGRLPGERRRHLLDPRHGAPRRLLRGVRRGRQAPPRASHRPLPAERLGIGNHPKRRRFALFADSPARWVLALAQELLGVRDRINVPGARHRARADGGGRPRMNARRSGSYRAAEAIRPIEIGVYGAHFDEAANGTRFVGPVSERASHVEVALSDGVAGEERRVPMAPVRGSPWRHEVFVPGVGPGTAYGYRVAGPWNPSHGDRFNNAKLLIDPWARRLSRSPELPPGSAPAIFLHQHADGSPNSARAPHSLRAGHHPCSDNDAALKPCSLVATPWKTRVAALGPRPPRPAVPAHRTVVYEAHVKGLTMRHPAVPAALRGRYAALGHPAIIEHLQALGITTVELLPVHRMETEWWLKDRGFTNYWGYSPLGFLCVDDRFASDGGDPALELAGAVDALHRAGIEVLLDVVYNHTCEGGTLGPTFGFRGFGDALWYRKRGSEYTNESGCGNTLDATSPIVQALVVDSLRFLYEEIGVDGFRFDLAPILGRGHDGRFDPRARLMAAIAEDPVLAGAKLISEPWDLAGALAGAFPPPWHDWNDHFRDDLRRFFRGEAIVRSRFATRIGGSSDLFRTRGPLASVNFVTAHDGFTLRDLVSYDRKHNQANGEENRDGSDDNRSWNGGAEGETDAPAIRENRLRRAKSLFLTLALAKGIPDDRRRRRTLADPRRQQQPLLPGRSLGLRRLGRLGNSPRIPTVRERLPRLSPRVLRRRRQRRSLLHRARHPLAPRRRPPDFERRLGIAGRRHPRLRRHRPRKRADLRRLQRQHATRSAFVPFVAASEFPRSPRAAHRRRLRRDPRRRRRCVHGTRRVAARPPGTAAGGEETASTYAAAWANRNRNAAFQEGSGVSRGGETVTGSGRSLSAPACSASGGRS</sequence>
<dbReference type="InterPro" id="IPR014756">
    <property type="entry name" value="Ig_E-set"/>
</dbReference>